<dbReference type="CDD" id="cd05371">
    <property type="entry name" value="HSD10-like_SDR_c"/>
    <property type="match status" value="1"/>
</dbReference>
<keyword evidence="5 7" id="KW-0472">Membrane</keyword>
<feature type="transmembrane region" description="Helical" evidence="7">
    <location>
        <begin position="437"/>
        <end position="463"/>
    </location>
</feature>
<gene>
    <name evidence="11" type="ORF">GPM918_LOCUS27605</name>
    <name evidence="10" type="ORF">OVA965_LOCUS19453</name>
    <name evidence="13" type="ORF">SRO942_LOCUS27955</name>
    <name evidence="12" type="ORF">TMI583_LOCUS19486</name>
</gene>
<evidence type="ECO:0000313" key="13">
    <source>
        <dbReference type="EMBL" id="CAF4078226.1"/>
    </source>
</evidence>
<feature type="transmembrane region" description="Helical" evidence="7">
    <location>
        <begin position="526"/>
        <end position="548"/>
    </location>
</feature>
<dbReference type="PANTHER" id="PTHR43658">
    <property type="entry name" value="SHORT-CHAIN DEHYDROGENASE/REDUCTASE"/>
    <property type="match status" value="1"/>
</dbReference>
<evidence type="ECO:0000256" key="8">
    <source>
        <dbReference type="SAM" id="SignalP"/>
    </source>
</evidence>
<dbReference type="PRINTS" id="PR00080">
    <property type="entry name" value="SDRFAMILY"/>
</dbReference>
<dbReference type="InterPro" id="IPR002347">
    <property type="entry name" value="SDR_fam"/>
</dbReference>
<proteinExistence type="predicted"/>
<dbReference type="PROSITE" id="PS00061">
    <property type="entry name" value="ADH_SHORT"/>
    <property type="match status" value="1"/>
</dbReference>
<dbReference type="Pfam" id="PF01694">
    <property type="entry name" value="Rhomboid"/>
    <property type="match status" value="1"/>
</dbReference>
<comment type="caution">
    <text evidence="11">The sequence shown here is derived from an EMBL/GenBank/DDBJ whole genome shotgun (WGS) entry which is preliminary data.</text>
</comment>
<keyword evidence="2 7" id="KW-0812">Transmembrane</keyword>
<accession>A0A815CM10</accession>
<feature type="signal peptide" evidence="8">
    <location>
        <begin position="1"/>
        <end position="20"/>
    </location>
</feature>
<evidence type="ECO:0000259" key="9">
    <source>
        <dbReference type="Pfam" id="PF01694"/>
    </source>
</evidence>
<dbReference type="Proteomes" id="UP000663829">
    <property type="component" value="Unassembled WGS sequence"/>
</dbReference>
<dbReference type="SUPFAM" id="SSF51735">
    <property type="entry name" value="NAD(P)-binding Rossmann-fold domains"/>
    <property type="match status" value="1"/>
</dbReference>
<evidence type="ECO:0000256" key="5">
    <source>
        <dbReference type="ARBA" id="ARBA00023136"/>
    </source>
</evidence>
<keyword evidence="3 7" id="KW-1133">Transmembrane helix</keyword>
<name>A0A815CM10_9BILA</name>
<dbReference type="Gene3D" id="1.20.1540.10">
    <property type="entry name" value="Rhomboid-like"/>
    <property type="match status" value="1"/>
</dbReference>
<feature type="transmembrane region" description="Helical" evidence="7">
    <location>
        <begin position="353"/>
        <end position="370"/>
    </location>
</feature>
<dbReference type="EMBL" id="CAJOBC010028348">
    <property type="protein sequence ID" value="CAF4078226.1"/>
    <property type="molecule type" value="Genomic_DNA"/>
</dbReference>
<dbReference type="InterPro" id="IPR035952">
    <property type="entry name" value="Rhomboid-like_sf"/>
</dbReference>
<dbReference type="Pfam" id="PF00106">
    <property type="entry name" value="adh_short"/>
    <property type="match status" value="2"/>
</dbReference>
<evidence type="ECO:0000256" key="7">
    <source>
        <dbReference type="SAM" id="Phobius"/>
    </source>
</evidence>
<evidence type="ECO:0000313" key="14">
    <source>
        <dbReference type="Proteomes" id="UP000663829"/>
    </source>
</evidence>
<dbReference type="EMBL" id="CAJNOK010010026">
    <property type="protein sequence ID" value="CAF1104419.1"/>
    <property type="molecule type" value="Genomic_DNA"/>
</dbReference>
<organism evidence="11 14">
    <name type="scientific">Didymodactylos carnosus</name>
    <dbReference type="NCBI Taxonomy" id="1234261"/>
    <lineage>
        <taxon>Eukaryota</taxon>
        <taxon>Metazoa</taxon>
        <taxon>Spiralia</taxon>
        <taxon>Gnathifera</taxon>
        <taxon>Rotifera</taxon>
        <taxon>Eurotatoria</taxon>
        <taxon>Bdelloidea</taxon>
        <taxon>Philodinida</taxon>
        <taxon>Philodinidae</taxon>
        <taxon>Didymodactylos</taxon>
    </lineage>
</organism>
<dbReference type="PRINTS" id="PR00081">
    <property type="entry name" value="GDHRDH"/>
</dbReference>
<evidence type="ECO:0000313" key="12">
    <source>
        <dbReference type="EMBL" id="CAF3866543.1"/>
    </source>
</evidence>
<dbReference type="InterPro" id="IPR036291">
    <property type="entry name" value="NAD(P)-bd_dom_sf"/>
</dbReference>
<reference evidence="11" key="1">
    <citation type="submission" date="2021-02" db="EMBL/GenBank/DDBJ databases">
        <authorList>
            <person name="Nowell W R."/>
        </authorList>
    </citation>
    <scope>NUCLEOTIDE SEQUENCE</scope>
</reference>
<dbReference type="EMBL" id="CAJNOQ010011659">
    <property type="protein sequence ID" value="CAF1282100.1"/>
    <property type="molecule type" value="Genomic_DNA"/>
</dbReference>
<dbReference type="PROSITE" id="PS51257">
    <property type="entry name" value="PROKAR_LIPOPROTEIN"/>
    <property type="match status" value="1"/>
</dbReference>
<dbReference type="OrthoDB" id="10257275at2759"/>
<dbReference type="GO" id="GO:0008210">
    <property type="term" value="P:estrogen metabolic process"/>
    <property type="evidence" value="ECO:0007669"/>
    <property type="project" value="TreeGrafter"/>
</dbReference>
<dbReference type="GO" id="GO:0005739">
    <property type="term" value="C:mitochondrion"/>
    <property type="evidence" value="ECO:0007669"/>
    <property type="project" value="TreeGrafter"/>
</dbReference>
<comment type="subcellular location">
    <subcellularLocation>
        <location evidence="1">Membrane</location>
        <topology evidence="1">Multi-pass membrane protein</topology>
    </subcellularLocation>
</comment>
<dbReference type="FunFam" id="1.20.1540.10:FF:000008">
    <property type="entry name" value="RHOMBOID-like protein 13"/>
    <property type="match status" value="1"/>
</dbReference>
<keyword evidence="4" id="KW-0560">Oxidoreductase</keyword>
<feature type="transmembrane region" description="Helical" evidence="7">
    <location>
        <begin position="499"/>
        <end position="520"/>
    </location>
</feature>
<dbReference type="EMBL" id="CAJOBA010010484">
    <property type="protein sequence ID" value="CAF3866543.1"/>
    <property type="molecule type" value="Genomic_DNA"/>
</dbReference>
<dbReference type="InterPro" id="IPR020904">
    <property type="entry name" value="Sc_DH/Rdtase_CS"/>
</dbReference>
<keyword evidence="14" id="KW-1185">Reference proteome</keyword>
<evidence type="ECO:0000256" key="3">
    <source>
        <dbReference type="ARBA" id="ARBA00022989"/>
    </source>
</evidence>
<feature type="domain" description="Peptidase S54 rhomboid" evidence="9">
    <location>
        <begin position="397"/>
        <end position="540"/>
    </location>
</feature>
<dbReference type="PANTHER" id="PTHR43658:SF8">
    <property type="entry name" value="17-BETA-HYDROXYSTEROID DEHYDROGENASE 14-RELATED"/>
    <property type="match status" value="1"/>
</dbReference>
<dbReference type="InterPro" id="IPR022764">
    <property type="entry name" value="Peptidase_S54_rhomboid_dom"/>
</dbReference>
<protein>
    <recommendedName>
        <fullName evidence="9">Peptidase S54 rhomboid domain-containing protein</fullName>
    </recommendedName>
</protein>
<evidence type="ECO:0000313" key="11">
    <source>
        <dbReference type="EMBL" id="CAF1282100.1"/>
    </source>
</evidence>
<dbReference type="GO" id="GO:0004252">
    <property type="term" value="F:serine-type endopeptidase activity"/>
    <property type="evidence" value="ECO:0007669"/>
    <property type="project" value="InterPro"/>
</dbReference>
<evidence type="ECO:0000256" key="2">
    <source>
        <dbReference type="ARBA" id="ARBA00022692"/>
    </source>
</evidence>
<dbReference type="GO" id="GO:0004303">
    <property type="term" value="F:estradiol 17-beta-dehydrogenase [NAD(P)+] activity"/>
    <property type="evidence" value="ECO:0007669"/>
    <property type="project" value="TreeGrafter"/>
</dbReference>
<feature type="transmembrane region" description="Helical" evidence="7">
    <location>
        <begin position="469"/>
        <end position="487"/>
    </location>
</feature>
<feature type="chain" id="PRO_5035604529" description="Peptidase S54 rhomboid domain-containing protein" evidence="8">
    <location>
        <begin position="21"/>
        <end position="556"/>
    </location>
</feature>
<dbReference type="AlphaFoldDB" id="A0A815CM10"/>
<dbReference type="GO" id="GO:0006631">
    <property type="term" value="P:fatty acid metabolic process"/>
    <property type="evidence" value="ECO:0007669"/>
    <property type="project" value="TreeGrafter"/>
</dbReference>
<dbReference type="SUPFAM" id="SSF144091">
    <property type="entry name" value="Rhomboid-like"/>
    <property type="match status" value="1"/>
</dbReference>
<dbReference type="GO" id="GO:0016020">
    <property type="term" value="C:membrane"/>
    <property type="evidence" value="ECO:0007669"/>
    <property type="project" value="UniProtKB-SubCell"/>
</dbReference>
<evidence type="ECO:0000256" key="6">
    <source>
        <dbReference type="SAM" id="MobiDB-lite"/>
    </source>
</evidence>
<keyword evidence="8" id="KW-0732">Signal</keyword>
<dbReference type="Proteomes" id="UP000682733">
    <property type="component" value="Unassembled WGS sequence"/>
</dbReference>
<dbReference type="Proteomes" id="UP000677228">
    <property type="component" value="Unassembled WGS sequence"/>
</dbReference>
<evidence type="ECO:0000256" key="4">
    <source>
        <dbReference type="ARBA" id="ARBA00023002"/>
    </source>
</evidence>
<dbReference type="Proteomes" id="UP000681722">
    <property type="component" value="Unassembled WGS sequence"/>
</dbReference>
<feature type="compositionally biased region" description="Polar residues" evidence="6">
    <location>
        <begin position="70"/>
        <end position="85"/>
    </location>
</feature>
<dbReference type="GO" id="GO:0008209">
    <property type="term" value="P:androgen metabolic process"/>
    <property type="evidence" value="ECO:0007669"/>
    <property type="project" value="TreeGrafter"/>
</dbReference>
<evidence type="ECO:0000256" key="1">
    <source>
        <dbReference type="ARBA" id="ARBA00004141"/>
    </source>
</evidence>
<evidence type="ECO:0000313" key="10">
    <source>
        <dbReference type="EMBL" id="CAF1104419.1"/>
    </source>
</evidence>
<dbReference type="Gene3D" id="3.40.50.720">
    <property type="entry name" value="NAD(P)-binding Rossmann-like Domain"/>
    <property type="match status" value="1"/>
</dbReference>
<feature type="region of interest" description="Disordered" evidence="6">
    <location>
        <begin position="57"/>
        <end position="85"/>
    </location>
</feature>
<sequence length="556" mass="61099">MKGLVALITGGASGLGLACAQRFVRQGARVIICDLPTSKGSQVVQALTDMTQSVAAKSNINNPDDEDDQLGSNSDDYTNVDTTQTGNVDLEEHQKLLRGQQIASDTSSSSSSSSLSSQQAIFYPGDVTNENDVQQIFDRIKQTYDRLDVVVNCAGIACAFRTYNINKRSMHGLGEFQKVINVNVSGTFNVLRRACHLMADNQPNENGQRGVIINTASVAGYEGQIGQVAYAASKGAIASMTLPLARDLSNMGVRVCAIAPGVFHTSILNALPIRVKLLLGNMVPFPSRVGKPDEFAHMAQSIIENPYLNGEVIRLDDSFYLIQLQNMQQRTRNTQKSQFGIILLIFELTRASHIPPITLVIIGLNILIYWDMIPISILESSDLESVCLSTNYVYDMGQYSRLFFAPLFHGDDMHLYYNMVSFLFKGQQLETLFGSKYFAILVFVCSLSSSIMIVLLGQIASVLFENPSFASQCAIGFSAVIFALKVITTHYTPADRHYVWGIPVPTKYAVWAELFIIQFITPNVSFLGHLAGIIVGLLYVNGPIQYICESIFNLIS</sequence>